<dbReference type="InterPro" id="IPR039013">
    <property type="entry name" value="YgiF"/>
</dbReference>
<protein>
    <submittedName>
        <fullName evidence="4">Inorganic triphosphatase YgiF</fullName>
    </submittedName>
</protein>
<dbReference type="InterPro" id="IPR007899">
    <property type="entry name" value="CHAD_dom"/>
</dbReference>
<dbReference type="Proteomes" id="UP000548867">
    <property type="component" value="Unassembled WGS sequence"/>
</dbReference>
<name>A0A7W6CNY6_9SPHN</name>
<feature type="compositionally biased region" description="Polar residues" evidence="1">
    <location>
        <begin position="1"/>
        <end position="13"/>
    </location>
</feature>
<dbReference type="PANTHER" id="PTHR39569:SF1">
    <property type="entry name" value="INORGANIC TRIPHOSPHATASE"/>
    <property type="match status" value="1"/>
</dbReference>
<dbReference type="AlphaFoldDB" id="A0A7W6CNY6"/>
<dbReference type="EMBL" id="JACIDX010000006">
    <property type="protein sequence ID" value="MBB3954967.1"/>
    <property type="molecule type" value="Genomic_DNA"/>
</dbReference>
<dbReference type="Gene3D" id="2.40.320.10">
    <property type="entry name" value="Hypothetical Protein Pfu-838710-001"/>
    <property type="match status" value="1"/>
</dbReference>
<dbReference type="SMART" id="SM01118">
    <property type="entry name" value="CYTH"/>
    <property type="match status" value="1"/>
</dbReference>
<dbReference type="PANTHER" id="PTHR39569">
    <property type="entry name" value="INORGANIC TRIPHOSPHATASE"/>
    <property type="match status" value="1"/>
</dbReference>
<dbReference type="SUPFAM" id="SSF55154">
    <property type="entry name" value="CYTH-like phosphatases"/>
    <property type="match status" value="1"/>
</dbReference>
<gene>
    <name evidence="4" type="ORF">GGR38_001916</name>
</gene>
<dbReference type="InterPro" id="IPR023577">
    <property type="entry name" value="CYTH_domain"/>
</dbReference>
<feature type="domain" description="CYTH" evidence="2">
    <location>
        <begin position="33"/>
        <end position="229"/>
    </location>
</feature>
<dbReference type="GO" id="GO:0050355">
    <property type="term" value="F:inorganic triphosphate phosphatase activity"/>
    <property type="evidence" value="ECO:0007669"/>
    <property type="project" value="InterPro"/>
</dbReference>
<evidence type="ECO:0000313" key="4">
    <source>
        <dbReference type="EMBL" id="MBB3954967.1"/>
    </source>
</evidence>
<evidence type="ECO:0000259" key="3">
    <source>
        <dbReference type="PROSITE" id="PS51708"/>
    </source>
</evidence>
<dbReference type="RefSeq" id="WP_183624874.1">
    <property type="nucleotide sequence ID" value="NZ_JACIDX010000006.1"/>
</dbReference>
<dbReference type="InterPro" id="IPR033469">
    <property type="entry name" value="CYTH-like_dom_sf"/>
</dbReference>
<dbReference type="InterPro" id="IPR038186">
    <property type="entry name" value="CHAD_dom_sf"/>
</dbReference>
<evidence type="ECO:0000313" key="5">
    <source>
        <dbReference type="Proteomes" id="UP000548867"/>
    </source>
</evidence>
<feature type="region of interest" description="Disordered" evidence="1">
    <location>
        <begin position="1"/>
        <end position="34"/>
    </location>
</feature>
<dbReference type="PROSITE" id="PS51708">
    <property type="entry name" value="CHAD"/>
    <property type="match status" value="1"/>
</dbReference>
<dbReference type="PROSITE" id="PS51707">
    <property type="entry name" value="CYTH"/>
    <property type="match status" value="1"/>
</dbReference>
<reference evidence="4 5" key="1">
    <citation type="submission" date="2020-08" db="EMBL/GenBank/DDBJ databases">
        <title>Genomic Encyclopedia of Type Strains, Phase IV (KMG-IV): sequencing the most valuable type-strain genomes for metagenomic binning, comparative biology and taxonomic classification.</title>
        <authorList>
            <person name="Goeker M."/>
        </authorList>
    </citation>
    <scope>NUCLEOTIDE SEQUENCE [LARGE SCALE GENOMIC DNA]</scope>
    <source>
        <strain evidence="4 5">DSM 27057</strain>
    </source>
</reference>
<comment type="caution">
    <text evidence="4">The sequence shown here is derived from an EMBL/GenBank/DDBJ whole genome shotgun (WGS) entry which is preliminary data.</text>
</comment>
<organism evidence="4 5">
    <name type="scientific">Novosphingobium sediminicola</name>
    <dbReference type="NCBI Taxonomy" id="563162"/>
    <lineage>
        <taxon>Bacteria</taxon>
        <taxon>Pseudomonadati</taxon>
        <taxon>Pseudomonadota</taxon>
        <taxon>Alphaproteobacteria</taxon>
        <taxon>Sphingomonadales</taxon>
        <taxon>Sphingomonadaceae</taxon>
        <taxon>Novosphingobium</taxon>
    </lineage>
</organism>
<sequence>MNETRMNETSAVDTTLRKPAPDAQSDSGPDPAPEEVEIKLATGEAMLKALRQHPALQGESQCESLRTTYFDTLDGALAAGKASLRVRRRAKGCEQTLKIALGRKSQMQRSEWNQPLRADAQAPDPAAFPAPAALALDQMRQGAHLVPYAELIVERETRLLRRGKALIEVAFDTGEIRAGERPAQPIAEIELELCEGRLADLLRLALELPLGPELGWSIRTKAHRAQALAKGRAPQAVSAAPVALTRGMSAGRAFQTIGWNALAHAVGNLGLVIARGDPGAIHQLRVAIRRLRAALSLFGKDLLAGDPQAREWRQELREAAMLLAPARDLYVLAQGIKHPPEALLRAQAAATQAARDGLGQARFQRFWLQLALWLEEGAYLASPLAGAAVEPLATTMIERQRSAIRGMRKRLAGMSDRDLHDLRKNVKKLRYSAGFFQPLDKSRTARAHQDALEQVQEALGRIQDQASAMQAGVGIARLLDLPRGEALTLQSQLDAAMALPAAARAQAIDRARDGLSLEKTHAGWWEAL</sequence>
<dbReference type="GO" id="GO:0046872">
    <property type="term" value="F:metal ion binding"/>
    <property type="evidence" value="ECO:0007669"/>
    <property type="project" value="TreeGrafter"/>
</dbReference>
<evidence type="ECO:0000259" key="2">
    <source>
        <dbReference type="PROSITE" id="PS51707"/>
    </source>
</evidence>
<dbReference type="SMART" id="SM00880">
    <property type="entry name" value="CHAD"/>
    <property type="match status" value="1"/>
</dbReference>
<keyword evidence="5" id="KW-1185">Reference proteome</keyword>
<dbReference type="Pfam" id="PF01928">
    <property type="entry name" value="CYTH"/>
    <property type="match status" value="1"/>
</dbReference>
<accession>A0A7W6CNY6</accession>
<proteinExistence type="predicted"/>
<dbReference type="Pfam" id="PF05235">
    <property type="entry name" value="CHAD"/>
    <property type="match status" value="1"/>
</dbReference>
<feature type="domain" description="CHAD" evidence="3">
    <location>
        <begin position="247"/>
        <end position="528"/>
    </location>
</feature>
<dbReference type="Gene3D" id="1.40.20.10">
    <property type="entry name" value="CHAD domain"/>
    <property type="match status" value="1"/>
</dbReference>
<evidence type="ECO:0000256" key="1">
    <source>
        <dbReference type="SAM" id="MobiDB-lite"/>
    </source>
</evidence>